<dbReference type="InterPro" id="IPR014855">
    <property type="entry name" value="NOZZLE"/>
</dbReference>
<dbReference type="PANTHER" id="PTHR33388">
    <property type="entry name" value="OS01G0212500 PROTEIN"/>
    <property type="match status" value="1"/>
</dbReference>
<evidence type="ECO:0000256" key="2">
    <source>
        <dbReference type="ARBA" id="ARBA00023015"/>
    </source>
</evidence>
<evidence type="ECO:0000256" key="3">
    <source>
        <dbReference type="ARBA" id="ARBA00023163"/>
    </source>
</evidence>
<accession>A0ABR0VH01</accession>
<sequence length="293" mass="31804">MATSVLMAAADHQTANPNTPLPFPQNHHDHDNNHPIRRSSGRRKTKGCDTSSSELNKKKNKTPQRGMGVEKLERLRLQERWKKMTEINTNNNIIPPAVSFPDPISKLGGFNGAPIVGHLGFHGQMGLMVSEQLQTDLFGNGCLNNPVFVGNKNVSGISKLELSSNPNAVKCSHHCNACHKKKKVNVGDCGFLGLNIGEYQNTISQENQGLNIGTKAVGNGKQGVELVAVHRKGSSSSDGVMMEYEFFPSGKGYCRSSDHDSEICLSSSAMELGFDDINGSSSCVDLSLKLSYY</sequence>
<evidence type="ECO:0000256" key="4">
    <source>
        <dbReference type="SAM" id="MobiDB-lite"/>
    </source>
</evidence>
<feature type="region of interest" description="Disordered" evidence="4">
    <location>
        <begin position="14"/>
        <end position="67"/>
    </location>
</feature>
<evidence type="ECO:0000313" key="6">
    <source>
        <dbReference type="Proteomes" id="UP001318860"/>
    </source>
</evidence>
<dbReference type="InterPro" id="IPR040356">
    <property type="entry name" value="SPEAR"/>
</dbReference>
<evidence type="ECO:0000256" key="1">
    <source>
        <dbReference type="ARBA" id="ARBA00022491"/>
    </source>
</evidence>
<gene>
    <name evidence="5" type="ORF">DH2020_031807</name>
</gene>
<keyword evidence="3" id="KW-0804">Transcription</keyword>
<dbReference type="Pfam" id="PF08744">
    <property type="entry name" value="NOZZLE"/>
    <property type="match status" value="1"/>
</dbReference>
<keyword evidence="2" id="KW-0805">Transcription regulation</keyword>
<protein>
    <submittedName>
        <fullName evidence="5">Uncharacterized protein</fullName>
    </submittedName>
</protein>
<comment type="caution">
    <text evidence="5">The sequence shown here is derived from an EMBL/GenBank/DDBJ whole genome shotgun (WGS) entry which is preliminary data.</text>
</comment>
<feature type="compositionally biased region" description="Basic residues" evidence="4">
    <location>
        <begin position="35"/>
        <end position="45"/>
    </location>
</feature>
<evidence type="ECO:0000313" key="5">
    <source>
        <dbReference type="EMBL" id="KAK6134450.1"/>
    </source>
</evidence>
<proteinExistence type="predicted"/>
<keyword evidence="1" id="KW-0678">Repressor</keyword>
<reference evidence="5 6" key="1">
    <citation type="journal article" date="2021" name="Comput. Struct. Biotechnol. J.">
        <title>De novo genome assembly of the potent medicinal plant Rehmannia glutinosa using nanopore technology.</title>
        <authorList>
            <person name="Ma L."/>
            <person name="Dong C."/>
            <person name="Song C."/>
            <person name="Wang X."/>
            <person name="Zheng X."/>
            <person name="Niu Y."/>
            <person name="Chen S."/>
            <person name="Feng W."/>
        </authorList>
    </citation>
    <scope>NUCLEOTIDE SEQUENCE [LARGE SCALE GENOMIC DNA]</scope>
    <source>
        <strain evidence="5">DH-2019</strain>
    </source>
</reference>
<dbReference type="PANTHER" id="PTHR33388:SF2">
    <property type="entry name" value="PROTEIN SPOROCYTELESS"/>
    <property type="match status" value="1"/>
</dbReference>
<keyword evidence="6" id="KW-1185">Reference proteome</keyword>
<dbReference type="Proteomes" id="UP001318860">
    <property type="component" value="Unassembled WGS sequence"/>
</dbReference>
<name>A0ABR0VH01_REHGL</name>
<organism evidence="5 6">
    <name type="scientific">Rehmannia glutinosa</name>
    <name type="common">Chinese foxglove</name>
    <dbReference type="NCBI Taxonomy" id="99300"/>
    <lineage>
        <taxon>Eukaryota</taxon>
        <taxon>Viridiplantae</taxon>
        <taxon>Streptophyta</taxon>
        <taxon>Embryophyta</taxon>
        <taxon>Tracheophyta</taxon>
        <taxon>Spermatophyta</taxon>
        <taxon>Magnoliopsida</taxon>
        <taxon>eudicotyledons</taxon>
        <taxon>Gunneridae</taxon>
        <taxon>Pentapetalae</taxon>
        <taxon>asterids</taxon>
        <taxon>lamiids</taxon>
        <taxon>Lamiales</taxon>
        <taxon>Orobanchaceae</taxon>
        <taxon>Rehmannieae</taxon>
        <taxon>Rehmannia</taxon>
    </lineage>
</organism>
<dbReference type="EMBL" id="JABTTQ020001153">
    <property type="protein sequence ID" value="KAK6134450.1"/>
    <property type="molecule type" value="Genomic_DNA"/>
</dbReference>